<evidence type="ECO:0000313" key="1">
    <source>
        <dbReference type="EMBL" id="MPW22499.1"/>
    </source>
</evidence>
<dbReference type="Proteomes" id="UP000484381">
    <property type="component" value="Unassembled WGS sequence"/>
</dbReference>
<gene>
    <name evidence="1" type="ORF">GCT13_38200</name>
</gene>
<keyword evidence="2" id="KW-1185">Reference proteome</keyword>
<sequence>MAAVHVTRFGHMGWRGQRCVRVETSSSGGAYALFFFRRGDGSWSVLPSTADMRKLTTEHSLVPVLRRSSVEKELIG</sequence>
<dbReference type="EMBL" id="WHNP01000068">
    <property type="protein sequence ID" value="MPW22499.1"/>
    <property type="molecule type" value="Genomic_DNA"/>
</dbReference>
<evidence type="ECO:0000313" key="2">
    <source>
        <dbReference type="Proteomes" id="UP000484381"/>
    </source>
</evidence>
<organism evidence="1 2">
    <name type="scientific">Paraburkholderia franconis</name>
    <dbReference type="NCBI Taxonomy" id="2654983"/>
    <lineage>
        <taxon>Bacteria</taxon>
        <taxon>Pseudomonadati</taxon>
        <taxon>Pseudomonadota</taxon>
        <taxon>Betaproteobacteria</taxon>
        <taxon>Burkholderiales</taxon>
        <taxon>Burkholderiaceae</taxon>
        <taxon>Paraburkholderia</taxon>
    </lineage>
</organism>
<protein>
    <submittedName>
        <fullName evidence="1">Uncharacterized protein</fullName>
    </submittedName>
</protein>
<reference evidence="1 2" key="1">
    <citation type="submission" date="2019-10" db="EMBL/GenBank/DDBJ databases">
        <title>Paraburkholderia sp. isolated from nodules of Mimosa pudica from Brazilian Atlantic Forest soils.</title>
        <authorList>
            <person name="Paulitsch F."/>
            <person name="Hungria M."/>
            <person name="Dall'Agnol R."/>
        </authorList>
    </citation>
    <scope>NUCLEOTIDE SEQUENCE [LARGE SCALE GENOMIC DNA]</scope>
    <source>
        <strain evidence="1 2">CNPSo 3157</strain>
    </source>
</reference>
<name>A0A7X1TKK4_9BURK</name>
<dbReference type="AlphaFoldDB" id="A0A7X1TKK4"/>
<proteinExistence type="predicted"/>
<accession>A0A7X1TKK4</accession>
<comment type="caution">
    <text evidence="1">The sequence shown here is derived from an EMBL/GenBank/DDBJ whole genome shotgun (WGS) entry which is preliminary data.</text>
</comment>